<dbReference type="PROSITE" id="PS51892">
    <property type="entry name" value="SUBTILASE"/>
    <property type="match status" value="1"/>
</dbReference>
<dbReference type="InterPro" id="IPR036116">
    <property type="entry name" value="FN3_sf"/>
</dbReference>
<evidence type="ECO:0000256" key="1">
    <source>
        <dbReference type="ARBA" id="ARBA00011073"/>
    </source>
</evidence>
<keyword evidence="4 5" id="KW-0720">Serine protease</keyword>
<dbReference type="InterPro" id="IPR013783">
    <property type="entry name" value="Ig-like_fold"/>
</dbReference>
<accession>A0A538TI70</accession>
<dbReference type="InterPro" id="IPR036852">
    <property type="entry name" value="Peptidase_S8/S53_dom_sf"/>
</dbReference>
<sequence>MRRLAACFGLGLIVVGVALPRPGHAASAPRVERHAQYAPPASRAPQVLTESSLTRLRAEGRSVLWVFFTDKREGDAASFARSLQGVGARMTEHAKARRARETGGAFVPDYYDLPVPGDYVDAVARSGAAVRHVSKWLNAMTVEADEGEARLIAALPFVRVVIPARRSRRVAPVPDGTAPPAPEGLEVPPIRTEIQGSAPSLPKPTNYGASVTPLTGINAIAAHDSGWSAATVIVGMFDSGFDKSHNATSPLLRIAEYDFVFHDGETANQAGDAAAAWDHGTGTWSVLGGYYPVNMIGPAFNARFLLAKTEDIRSETPVEEDNWVAAAEWADSIGVDVISSSLAYFDFDGTANDYTYANLDGHTTVVTLGALMAARRGIVVANAMGNTGGAPGSLWAPADADSILSCGAVDSNNIIASFSSRGPTFDGRTKPEVVAQGVSTPWAVAGMPSVVGSASGTSLSTPLVGGAAALVREAHPEWTAAQVRQALMTTADKAATPDNNYGWGRVNVVKAIYGSTLGGIVAPKPFNLLVPINNGTVSKPPNVTFLWRKAFDPQGSALTYKLQLRGTAPDSSIFEATTTDTTVVYTGYLGPSKVYEWTVTAIDPELNERVSKDRFRFTTTSTTDVDIPPPAPPRVTLFQNRPNPLRSSTQIDFTMVGPSGSVPVTLRIFDLSGRLIRTLVNSYSAVPNGWSVPWDGLDGNGRRSASGIYYYQLTVGRNTYSRSLVLLR</sequence>
<dbReference type="Gene3D" id="2.60.40.4070">
    <property type="match status" value="1"/>
</dbReference>
<dbReference type="EMBL" id="VBOZ01000032">
    <property type="protein sequence ID" value="TMQ63319.1"/>
    <property type="molecule type" value="Genomic_DNA"/>
</dbReference>
<evidence type="ECO:0000313" key="8">
    <source>
        <dbReference type="EMBL" id="TMQ63319.1"/>
    </source>
</evidence>
<evidence type="ECO:0000256" key="3">
    <source>
        <dbReference type="ARBA" id="ARBA00022801"/>
    </source>
</evidence>
<dbReference type="InterPro" id="IPR026444">
    <property type="entry name" value="Secre_tail"/>
</dbReference>
<keyword evidence="6" id="KW-0732">Signal</keyword>
<dbReference type="GO" id="GO:0006508">
    <property type="term" value="P:proteolysis"/>
    <property type="evidence" value="ECO:0007669"/>
    <property type="project" value="UniProtKB-KW"/>
</dbReference>
<evidence type="ECO:0000256" key="4">
    <source>
        <dbReference type="ARBA" id="ARBA00022825"/>
    </source>
</evidence>
<gene>
    <name evidence="8" type="ORF">E6K79_10485</name>
</gene>
<dbReference type="InterPro" id="IPR000209">
    <property type="entry name" value="Peptidase_S8/S53_dom"/>
</dbReference>
<evidence type="ECO:0000256" key="6">
    <source>
        <dbReference type="SAM" id="SignalP"/>
    </source>
</evidence>
<keyword evidence="3 5" id="KW-0378">Hydrolase</keyword>
<dbReference type="InterPro" id="IPR050131">
    <property type="entry name" value="Peptidase_S8_subtilisin-like"/>
</dbReference>
<comment type="similarity">
    <text evidence="1 5">Belongs to the peptidase S8 family.</text>
</comment>
<dbReference type="NCBIfam" id="TIGR04183">
    <property type="entry name" value="Por_Secre_tail"/>
    <property type="match status" value="1"/>
</dbReference>
<dbReference type="AlphaFoldDB" id="A0A538TI70"/>
<keyword evidence="2 5" id="KW-0645">Protease</keyword>
<name>A0A538TI70_UNCEI</name>
<evidence type="ECO:0000313" key="9">
    <source>
        <dbReference type="Proteomes" id="UP000317691"/>
    </source>
</evidence>
<feature type="active site" description="Charge relay system" evidence="5">
    <location>
        <position position="279"/>
    </location>
</feature>
<evidence type="ECO:0000256" key="2">
    <source>
        <dbReference type="ARBA" id="ARBA00022670"/>
    </source>
</evidence>
<evidence type="ECO:0000256" key="5">
    <source>
        <dbReference type="PROSITE-ProRule" id="PRU01240"/>
    </source>
</evidence>
<protein>
    <submittedName>
        <fullName evidence="8">T9SS type A sorting domain-containing protein</fullName>
    </submittedName>
</protein>
<feature type="domain" description="Peptidase S8/S53" evidence="7">
    <location>
        <begin position="231"/>
        <end position="504"/>
    </location>
</feature>
<dbReference type="Gene3D" id="3.40.50.200">
    <property type="entry name" value="Peptidase S8/S53 domain"/>
    <property type="match status" value="1"/>
</dbReference>
<comment type="caution">
    <text evidence="8">The sequence shown here is derived from an EMBL/GenBank/DDBJ whole genome shotgun (WGS) entry which is preliminary data.</text>
</comment>
<dbReference type="SUPFAM" id="SSF52743">
    <property type="entry name" value="Subtilisin-like"/>
    <property type="match status" value="1"/>
</dbReference>
<feature type="active site" description="Charge relay system" evidence="5">
    <location>
        <position position="238"/>
    </location>
</feature>
<dbReference type="Proteomes" id="UP000317691">
    <property type="component" value="Unassembled WGS sequence"/>
</dbReference>
<reference evidence="8 9" key="1">
    <citation type="journal article" date="2019" name="Nat. Microbiol.">
        <title>Mediterranean grassland soil C-N compound turnover is dependent on rainfall and depth, and is mediated by genomically divergent microorganisms.</title>
        <authorList>
            <person name="Diamond S."/>
            <person name="Andeer P.F."/>
            <person name="Li Z."/>
            <person name="Crits-Christoph A."/>
            <person name="Burstein D."/>
            <person name="Anantharaman K."/>
            <person name="Lane K.R."/>
            <person name="Thomas B.C."/>
            <person name="Pan C."/>
            <person name="Northen T.R."/>
            <person name="Banfield J.F."/>
        </authorList>
    </citation>
    <scope>NUCLEOTIDE SEQUENCE [LARGE SCALE GENOMIC DNA]</scope>
    <source>
        <strain evidence="8">WS_9</strain>
    </source>
</reference>
<organism evidence="8 9">
    <name type="scientific">Eiseniibacteriota bacterium</name>
    <dbReference type="NCBI Taxonomy" id="2212470"/>
    <lineage>
        <taxon>Bacteria</taxon>
        <taxon>Candidatus Eiseniibacteriota</taxon>
    </lineage>
</organism>
<dbReference type="PANTHER" id="PTHR43806">
    <property type="entry name" value="PEPTIDASE S8"/>
    <property type="match status" value="1"/>
</dbReference>
<dbReference type="Pfam" id="PF00082">
    <property type="entry name" value="Peptidase_S8"/>
    <property type="match status" value="1"/>
</dbReference>
<dbReference type="SUPFAM" id="SSF49265">
    <property type="entry name" value="Fibronectin type III"/>
    <property type="match status" value="1"/>
</dbReference>
<feature type="signal peptide" evidence="6">
    <location>
        <begin position="1"/>
        <end position="25"/>
    </location>
</feature>
<dbReference type="PRINTS" id="PR00723">
    <property type="entry name" value="SUBTILISIN"/>
</dbReference>
<proteinExistence type="inferred from homology"/>
<dbReference type="Gene3D" id="2.60.40.10">
    <property type="entry name" value="Immunoglobulins"/>
    <property type="match status" value="1"/>
</dbReference>
<dbReference type="InterPro" id="IPR015500">
    <property type="entry name" value="Peptidase_S8_subtilisin-rel"/>
</dbReference>
<feature type="chain" id="PRO_5021846836" evidence="6">
    <location>
        <begin position="26"/>
        <end position="728"/>
    </location>
</feature>
<dbReference type="GO" id="GO:0004252">
    <property type="term" value="F:serine-type endopeptidase activity"/>
    <property type="evidence" value="ECO:0007669"/>
    <property type="project" value="UniProtKB-UniRule"/>
</dbReference>
<feature type="active site" description="Charge relay system" evidence="5">
    <location>
        <position position="458"/>
    </location>
</feature>
<dbReference type="PANTHER" id="PTHR43806:SF67">
    <property type="entry name" value="EGF-LIKE DOMAIN-CONTAINING PROTEIN"/>
    <property type="match status" value="1"/>
</dbReference>
<evidence type="ECO:0000259" key="7">
    <source>
        <dbReference type="Pfam" id="PF00082"/>
    </source>
</evidence>